<feature type="transmembrane region" description="Helical" evidence="7">
    <location>
        <begin position="258"/>
        <end position="276"/>
    </location>
</feature>
<feature type="transmembrane region" description="Helical" evidence="7">
    <location>
        <begin position="400"/>
        <end position="424"/>
    </location>
</feature>
<evidence type="ECO:0000259" key="8">
    <source>
        <dbReference type="Pfam" id="PF00999"/>
    </source>
</evidence>
<feature type="transmembrane region" description="Helical" evidence="7">
    <location>
        <begin position="113"/>
        <end position="142"/>
    </location>
</feature>
<protein>
    <submittedName>
        <fullName evidence="9">Cation:proton antiporter</fullName>
    </submittedName>
</protein>
<organism evidence="9 10">
    <name type="scientific">Nocardia iowensis</name>
    <dbReference type="NCBI Taxonomy" id="204891"/>
    <lineage>
        <taxon>Bacteria</taxon>
        <taxon>Bacillati</taxon>
        <taxon>Actinomycetota</taxon>
        <taxon>Actinomycetes</taxon>
        <taxon>Mycobacteriales</taxon>
        <taxon>Nocardiaceae</taxon>
        <taxon>Nocardia</taxon>
    </lineage>
</organism>
<feature type="transmembrane region" description="Helical" evidence="7">
    <location>
        <begin position="366"/>
        <end position="388"/>
    </location>
</feature>
<keyword evidence="6 7" id="KW-0472">Membrane</keyword>
<feature type="transmembrane region" description="Helical" evidence="7">
    <location>
        <begin position="59"/>
        <end position="81"/>
    </location>
</feature>
<comment type="subcellular location">
    <subcellularLocation>
        <location evidence="1">Membrane</location>
        <topology evidence="1">Multi-pass membrane protein</topology>
    </subcellularLocation>
</comment>
<dbReference type="InterPro" id="IPR050794">
    <property type="entry name" value="CPA2_transporter"/>
</dbReference>
<feature type="domain" description="Cation/H+ exchanger transmembrane" evidence="8">
    <location>
        <begin position="72"/>
        <end position="452"/>
    </location>
</feature>
<feature type="transmembrane region" description="Helical" evidence="7">
    <location>
        <begin position="20"/>
        <end position="39"/>
    </location>
</feature>
<dbReference type="EMBL" id="CP078145">
    <property type="protein sequence ID" value="QXN89381.1"/>
    <property type="molecule type" value="Genomic_DNA"/>
</dbReference>
<evidence type="ECO:0000256" key="3">
    <source>
        <dbReference type="ARBA" id="ARBA00022692"/>
    </source>
</evidence>
<dbReference type="InterPro" id="IPR006153">
    <property type="entry name" value="Cation/H_exchanger_TM"/>
</dbReference>
<dbReference type="RefSeq" id="WP_218470257.1">
    <property type="nucleotide sequence ID" value="NZ_BAABJN010000003.1"/>
</dbReference>
<evidence type="ECO:0000313" key="10">
    <source>
        <dbReference type="Proteomes" id="UP000694257"/>
    </source>
</evidence>
<feature type="transmembrane region" description="Helical" evidence="7">
    <location>
        <begin position="283"/>
        <end position="301"/>
    </location>
</feature>
<proteinExistence type="predicted"/>
<keyword evidence="2" id="KW-0813">Transport</keyword>
<feature type="transmembrane region" description="Helical" evidence="7">
    <location>
        <begin position="336"/>
        <end position="354"/>
    </location>
</feature>
<sequence>MTQLAHRSDSRSWARAAASYLGLVIVPIALAAIAFQVWGASGSHDPLPVDSTVTDTHRLYRLLLAAAVIVLLAHALGAVAASLGQPKVIGEMVAGILLGPTVFGAAAPYAQQWLFPAVIVPSLDVLAQFGVIFFMFLVGLELPLDSLRHSSRSAVVIGHAGIAIPFLSGAVLGLTLLEPYRPATVDAVPFVLFCGLALSITAFPVLARILTERDLQRTRVGALGLACAGVGDITAWCLLTLVIVQVRNGSPTAVVRTVLLTVAFGLVLVFVVRPLLARLLGKARAGSVASMVLLVGILVSALGTEWIGVHAIFGAFLAGAVMPRSSPVVRGFADRLEGLTMWLMLPLFFATVGLKTSLGGVSDSGAWLLCLVLVVVAMASKVLSTVGAGRLLGIERRESWILGVLMNCRGLTELVVLDIGLSLGLIGPELFGLLVLMALVTTGVTGPLLSRLGAVAK</sequence>
<feature type="transmembrane region" description="Helical" evidence="7">
    <location>
        <begin position="307"/>
        <end position="324"/>
    </location>
</feature>
<feature type="transmembrane region" description="Helical" evidence="7">
    <location>
        <begin position="189"/>
        <end position="210"/>
    </location>
</feature>
<evidence type="ECO:0000256" key="5">
    <source>
        <dbReference type="ARBA" id="ARBA00023065"/>
    </source>
</evidence>
<feature type="transmembrane region" description="Helical" evidence="7">
    <location>
        <begin position="222"/>
        <end position="246"/>
    </location>
</feature>
<keyword evidence="10" id="KW-1185">Reference proteome</keyword>
<evidence type="ECO:0000256" key="2">
    <source>
        <dbReference type="ARBA" id="ARBA00022448"/>
    </source>
</evidence>
<feature type="transmembrane region" description="Helical" evidence="7">
    <location>
        <begin position="88"/>
        <end position="107"/>
    </location>
</feature>
<evidence type="ECO:0000256" key="7">
    <source>
        <dbReference type="SAM" id="Phobius"/>
    </source>
</evidence>
<keyword evidence="5" id="KW-0406">Ion transport</keyword>
<feature type="transmembrane region" description="Helical" evidence="7">
    <location>
        <begin position="154"/>
        <end position="177"/>
    </location>
</feature>
<evidence type="ECO:0000256" key="6">
    <source>
        <dbReference type="ARBA" id="ARBA00023136"/>
    </source>
</evidence>
<evidence type="ECO:0000313" key="9">
    <source>
        <dbReference type="EMBL" id="QXN89381.1"/>
    </source>
</evidence>
<accession>A0ABX8RJ63</accession>
<evidence type="ECO:0000256" key="4">
    <source>
        <dbReference type="ARBA" id="ARBA00022989"/>
    </source>
</evidence>
<keyword evidence="3 7" id="KW-0812">Transmembrane</keyword>
<evidence type="ECO:0000256" key="1">
    <source>
        <dbReference type="ARBA" id="ARBA00004141"/>
    </source>
</evidence>
<keyword evidence="4 7" id="KW-1133">Transmembrane helix</keyword>
<gene>
    <name evidence="9" type="ORF">KV110_28170</name>
</gene>
<reference evidence="9 10" key="1">
    <citation type="submission" date="2021-07" db="EMBL/GenBank/DDBJ databases">
        <title>Whole Genome Sequence of Nocardia Iowensis.</title>
        <authorList>
            <person name="Lamm A."/>
            <person name="Collins-Fairclough A.M."/>
            <person name="Bunk B."/>
            <person name="Sproer C."/>
        </authorList>
    </citation>
    <scope>NUCLEOTIDE SEQUENCE [LARGE SCALE GENOMIC DNA]</scope>
    <source>
        <strain evidence="9 10">NRRL 5646</strain>
    </source>
</reference>
<dbReference type="PANTHER" id="PTHR32468:SF0">
    <property type="entry name" value="K(+)_H(+) ANTIPORTER 1"/>
    <property type="match status" value="1"/>
</dbReference>
<dbReference type="Proteomes" id="UP000694257">
    <property type="component" value="Chromosome"/>
</dbReference>
<name>A0ABX8RJ63_NOCIO</name>
<dbReference type="PANTHER" id="PTHR32468">
    <property type="entry name" value="CATION/H + ANTIPORTER"/>
    <property type="match status" value="1"/>
</dbReference>
<feature type="transmembrane region" description="Helical" evidence="7">
    <location>
        <begin position="430"/>
        <end position="449"/>
    </location>
</feature>
<dbReference type="Pfam" id="PF00999">
    <property type="entry name" value="Na_H_Exchanger"/>
    <property type="match status" value="1"/>
</dbReference>